<sequence length="370" mass="41516">MNIQNSPNHHALNLPQTTASPLNTTKSVAAALAPDPSSNMEEIATKFSESVERSSKSLEERSVSARPKMRIEKLEKMYQLLTGQDDHKQNEEVKKLLSMSQQSFSLKQLLSLANGDPAKADILAQHALLKNKALNNPNVEKNINSALSQLHQAHGKEVKAGINTAAALALFSKNTIQRSRLRKLYYKSISGAGSLATIFDALLSQFEEDHFEQGLHTLLRAMTDDLSSKFPSLPQSQLKSVLSDLRSGQQLITTHNSCKALLQKFKQKELAKEMTAPRLTRRLIDLTQNNVYPREIKNMSVDSVGDNPVNIATFLNAIFPLIKKMPAPLWQDDRAHQNTLNLILRTMTEYTEKERQHYQSTQEHTITVTR</sequence>
<dbReference type="AlphaFoldDB" id="A0A4R6M4U5"/>
<dbReference type="GO" id="GO:0050709">
    <property type="term" value="P:negative regulation of protein secretion"/>
    <property type="evidence" value="ECO:0007669"/>
    <property type="project" value="InterPro"/>
</dbReference>
<protein>
    <submittedName>
        <fullName evidence="3">Type III secretion protein W</fullName>
    </submittedName>
</protein>
<keyword evidence="4" id="KW-1185">Reference proteome</keyword>
<dbReference type="GO" id="GO:0009986">
    <property type="term" value="C:cell surface"/>
    <property type="evidence" value="ECO:0007669"/>
    <property type="project" value="InterPro"/>
</dbReference>
<dbReference type="Pfam" id="PF07201">
    <property type="entry name" value="HrpJ"/>
    <property type="match status" value="1"/>
</dbReference>
<dbReference type="OrthoDB" id="5863785at2"/>
<dbReference type="GO" id="GO:0030254">
    <property type="term" value="P:protein secretion by the type III secretion system"/>
    <property type="evidence" value="ECO:0007669"/>
    <property type="project" value="InterPro"/>
</dbReference>
<evidence type="ECO:0000313" key="3">
    <source>
        <dbReference type="EMBL" id="TDO96323.1"/>
    </source>
</evidence>
<feature type="domain" description="Hypersensitivity response secretion-like HrpJ" evidence="2">
    <location>
        <begin position="47"/>
        <end position="206"/>
    </location>
</feature>
<organism evidence="3 4">
    <name type="scientific">Marinomonas balearica</name>
    <dbReference type="NCBI Taxonomy" id="491947"/>
    <lineage>
        <taxon>Bacteria</taxon>
        <taxon>Pseudomonadati</taxon>
        <taxon>Pseudomonadota</taxon>
        <taxon>Gammaproteobacteria</taxon>
        <taxon>Oceanospirillales</taxon>
        <taxon>Oceanospirillaceae</taxon>
        <taxon>Marinomonas</taxon>
    </lineage>
</organism>
<dbReference type="SUPFAM" id="SSF140591">
    <property type="entry name" value="Type III secretion system domain"/>
    <property type="match status" value="1"/>
</dbReference>
<dbReference type="InterPro" id="IPR010812">
    <property type="entry name" value="HrpJ-like"/>
</dbReference>
<feature type="region of interest" description="Disordered" evidence="1">
    <location>
        <begin position="1"/>
        <end position="20"/>
    </location>
</feature>
<dbReference type="Gene3D" id="1.10.150.630">
    <property type="match status" value="1"/>
</dbReference>
<dbReference type="GO" id="GO:0019867">
    <property type="term" value="C:outer membrane"/>
    <property type="evidence" value="ECO:0007669"/>
    <property type="project" value="InterPro"/>
</dbReference>
<evidence type="ECO:0000259" key="2">
    <source>
        <dbReference type="Pfam" id="PF07201"/>
    </source>
</evidence>
<dbReference type="EMBL" id="SNXC01000014">
    <property type="protein sequence ID" value="TDO96323.1"/>
    <property type="molecule type" value="Genomic_DNA"/>
</dbReference>
<dbReference type="NCBIfam" id="TIGR02568">
    <property type="entry name" value="LcrE"/>
    <property type="match status" value="1"/>
</dbReference>
<accession>A0A4R6M4U5</accession>
<evidence type="ECO:0000313" key="4">
    <source>
        <dbReference type="Proteomes" id="UP000294656"/>
    </source>
</evidence>
<gene>
    <name evidence="3" type="ORF">DFP79_2896</name>
</gene>
<comment type="caution">
    <text evidence="3">The sequence shown here is derived from an EMBL/GenBank/DDBJ whole genome shotgun (WGS) entry which is preliminary data.</text>
</comment>
<dbReference type="InterPro" id="IPR013401">
    <property type="entry name" value="T3SS_LcrE"/>
</dbReference>
<proteinExistence type="predicted"/>
<dbReference type="Proteomes" id="UP000294656">
    <property type="component" value="Unassembled WGS sequence"/>
</dbReference>
<reference evidence="3 4" key="1">
    <citation type="submission" date="2019-03" db="EMBL/GenBank/DDBJ databases">
        <title>Genomic Encyclopedia of Type Strains, Phase III (KMG-III): the genomes of soil and plant-associated and newly described type strains.</title>
        <authorList>
            <person name="Whitman W."/>
        </authorList>
    </citation>
    <scope>NUCLEOTIDE SEQUENCE [LARGE SCALE GENOMIC DNA]</scope>
    <source>
        <strain evidence="3 4">CECT 7378</strain>
    </source>
</reference>
<dbReference type="RefSeq" id="WP_133504620.1">
    <property type="nucleotide sequence ID" value="NZ_SNXC01000014.1"/>
</dbReference>
<name>A0A4R6M4U5_9GAMM</name>
<evidence type="ECO:0000256" key="1">
    <source>
        <dbReference type="SAM" id="MobiDB-lite"/>
    </source>
</evidence>